<dbReference type="OrthoDB" id="9760688at2"/>
<gene>
    <name evidence="3" type="ORF">MTBBW1_2200044</name>
</gene>
<dbReference type="InterPro" id="IPR051199">
    <property type="entry name" value="LPS_LOS_Heptosyltrfase"/>
</dbReference>
<evidence type="ECO:0000313" key="3">
    <source>
        <dbReference type="EMBL" id="SLM30390.1"/>
    </source>
</evidence>
<dbReference type="Proteomes" id="UP000191931">
    <property type="component" value="Unassembled WGS sequence"/>
</dbReference>
<keyword evidence="2" id="KW-0808">Transferase</keyword>
<dbReference type="RefSeq" id="WP_080808286.1">
    <property type="nucleotide sequence ID" value="NZ_LT828560.1"/>
</dbReference>
<name>A0A1W1HD38_9BACT</name>
<reference evidence="3 4" key="1">
    <citation type="submission" date="2017-03" db="EMBL/GenBank/DDBJ databases">
        <authorList>
            <person name="Afonso C.L."/>
            <person name="Miller P.J."/>
            <person name="Scott M.A."/>
            <person name="Spackman E."/>
            <person name="Goraichik I."/>
            <person name="Dimitrov K.M."/>
            <person name="Suarez D.L."/>
            <person name="Swayne D.E."/>
        </authorList>
    </citation>
    <scope>NUCLEOTIDE SEQUENCE [LARGE SCALE GENOMIC DNA]</scope>
    <source>
        <strain evidence="3">PRJEB14757</strain>
    </source>
</reference>
<evidence type="ECO:0000256" key="2">
    <source>
        <dbReference type="ARBA" id="ARBA00022679"/>
    </source>
</evidence>
<dbReference type="SUPFAM" id="SSF53756">
    <property type="entry name" value="UDP-Glycosyltransferase/glycogen phosphorylase"/>
    <property type="match status" value="2"/>
</dbReference>
<dbReference type="PANTHER" id="PTHR30160">
    <property type="entry name" value="TETRAACYLDISACCHARIDE 4'-KINASE-RELATED"/>
    <property type="match status" value="1"/>
</dbReference>
<dbReference type="CDD" id="cd03789">
    <property type="entry name" value="GT9_LPS_heptosyltransferase"/>
    <property type="match status" value="1"/>
</dbReference>
<dbReference type="GO" id="GO:0008713">
    <property type="term" value="F:ADP-heptose-lipopolysaccharide heptosyltransferase activity"/>
    <property type="evidence" value="ECO:0007669"/>
    <property type="project" value="TreeGrafter"/>
</dbReference>
<evidence type="ECO:0000256" key="1">
    <source>
        <dbReference type="ARBA" id="ARBA00022676"/>
    </source>
</evidence>
<dbReference type="GO" id="GO:0005829">
    <property type="term" value="C:cytosol"/>
    <property type="evidence" value="ECO:0007669"/>
    <property type="project" value="TreeGrafter"/>
</dbReference>
<dbReference type="STRING" id="1246637.MTBBW1_2200044"/>
<proteinExistence type="predicted"/>
<evidence type="ECO:0000313" key="4">
    <source>
        <dbReference type="Proteomes" id="UP000191931"/>
    </source>
</evidence>
<dbReference type="InterPro" id="IPR002201">
    <property type="entry name" value="Glyco_trans_9"/>
</dbReference>
<dbReference type="GO" id="GO:0009244">
    <property type="term" value="P:lipopolysaccharide core region biosynthetic process"/>
    <property type="evidence" value="ECO:0007669"/>
    <property type="project" value="TreeGrafter"/>
</dbReference>
<dbReference type="Gene3D" id="3.40.50.2000">
    <property type="entry name" value="Glycogen Phosphorylase B"/>
    <property type="match status" value="2"/>
</dbReference>
<organism evidence="3 4">
    <name type="scientific">Desulfamplus magnetovallimortis</name>
    <dbReference type="NCBI Taxonomy" id="1246637"/>
    <lineage>
        <taxon>Bacteria</taxon>
        <taxon>Pseudomonadati</taxon>
        <taxon>Thermodesulfobacteriota</taxon>
        <taxon>Desulfobacteria</taxon>
        <taxon>Desulfobacterales</taxon>
        <taxon>Desulfobacteraceae</taxon>
        <taxon>Desulfamplus</taxon>
    </lineage>
</organism>
<keyword evidence="1" id="KW-0328">Glycosyltransferase</keyword>
<accession>A0A1W1HD38</accession>
<dbReference type="Pfam" id="PF01075">
    <property type="entry name" value="Glyco_transf_9"/>
    <property type="match status" value="1"/>
</dbReference>
<protein>
    <submittedName>
        <fullName evidence="3">Uncharacterized protein</fullName>
    </submittedName>
</protein>
<dbReference type="EMBL" id="FWEV01000136">
    <property type="protein sequence ID" value="SLM30390.1"/>
    <property type="molecule type" value="Genomic_DNA"/>
</dbReference>
<sequence>MRSQISLFARTLFRYLYFRMVRFLDLVFNSGKKDFPLEKIHTILLVEVQDIGDTIIASPAIRQIRKRFPRAIIDMLVQNKSIDMVRFNPNLDSVLGVDNITSYLQLFRTSIHYRKKKYDLVVSFSPSVRNNMIAAVCGAKVITGYINDFCFLPTNYHDQPVEVRGLKSSEAGRLKSSEARKLESSEAGRLKSSEVGRLKSSEVGRLKSSEVRGLKASGKITWFCDEPLIVRALKAAVPLGIDISDRIDTELFLPSEAGEYADEFFSKHRIKKEELLAGFHPVCLNMFRNWPPEYFAGLADTLIDHYKDIRVWLIGTESDRSTLDLIYNAINHKEKIIYDTTLSLLKAASVIARCNVIVGMDSCPSDISGALKIPTVHMHGPTSAHVTGPGGRKNYPVSAGVPCSPCGLNVHICMHDRRCMREITIEQVFDATVNAIENRSL</sequence>
<dbReference type="AlphaFoldDB" id="A0A1W1HD38"/>
<keyword evidence="4" id="KW-1185">Reference proteome</keyword>